<accession>A0ABQ9US02</accession>
<name>A0ABQ9US02_SAGOE</name>
<organism evidence="1 2">
    <name type="scientific">Saguinus oedipus</name>
    <name type="common">Cotton-top tamarin</name>
    <name type="synonym">Oedipomidas oedipus</name>
    <dbReference type="NCBI Taxonomy" id="9490"/>
    <lineage>
        <taxon>Eukaryota</taxon>
        <taxon>Metazoa</taxon>
        <taxon>Chordata</taxon>
        <taxon>Craniata</taxon>
        <taxon>Vertebrata</taxon>
        <taxon>Euteleostomi</taxon>
        <taxon>Mammalia</taxon>
        <taxon>Eutheria</taxon>
        <taxon>Euarchontoglires</taxon>
        <taxon>Primates</taxon>
        <taxon>Haplorrhini</taxon>
        <taxon>Platyrrhini</taxon>
        <taxon>Cebidae</taxon>
        <taxon>Callitrichinae</taxon>
        <taxon>Saguinus</taxon>
    </lineage>
</organism>
<evidence type="ECO:0000313" key="2">
    <source>
        <dbReference type="Proteomes" id="UP001266305"/>
    </source>
</evidence>
<protein>
    <submittedName>
        <fullName evidence="1">Uncharacterized protein</fullName>
    </submittedName>
</protein>
<keyword evidence="2" id="KW-1185">Reference proteome</keyword>
<proteinExistence type="predicted"/>
<sequence length="73" mass="8300">MGACAISFGTSEDLTEQIRESPLLLCDVNLEGRFSGEQERTPVWQDFLQKMSGQVTVREGRRKAKPQKELEDE</sequence>
<reference evidence="1 2" key="1">
    <citation type="submission" date="2023-05" db="EMBL/GenBank/DDBJ databases">
        <title>B98-5 Cell Line De Novo Hybrid Assembly: An Optical Mapping Approach.</title>
        <authorList>
            <person name="Kananen K."/>
            <person name="Auerbach J.A."/>
            <person name="Kautto E."/>
            <person name="Blachly J.S."/>
        </authorList>
    </citation>
    <scope>NUCLEOTIDE SEQUENCE [LARGE SCALE GENOMIC DNA]</scope>
    <source>
        <strain evidence="1">B95-8</strain>
        <tissue evidence="1">Cell line</tissue>
    </source>
</reference>
<gene>
    <name evidence="1" type="ORF">P7K49_021190</name>
</gene>
<comment type="caution">
    <text evidence="1">The sequence shown here is derived from an EMBL/GenBank/DDBJ whole genome shotgun (WGS) entry which is preliminary data.</text>
</comment>
<evidence type="ECO:0000313" key="1">
    <source>
        <dbReference type="EMBL" id="KAK2099842.1"/>
    </source>
</evidence>
<dbReference type="Proteomes" id="UP001266305">
    <property type="component" value="Unassembled WGS sequence"/>
</dbReference>
<dbReference type="EMBL" id="JASSZA010000010">
    <property type="protein sequence ID" value="KAK2099842.1"/>
    <property type="molecule type" value="Genomic_DNA"/>
</dbReference>